<proteinExistence type="predicted"/>
<dbReference type="EMBL" id="CAJVPS010001532">
    <property type="protein sequence ID" value="CAG8541689.1"/>
    <property type="molecule type" value="Genomic_DNA"/>
</dbReference>
<sequence length="246" mass="28109">MTRVKKGERQSYSVEDEEKAAVVRFALASNNTKAAAHFSVDKILVSRWVKNLQTQLDDLKNCKSRRIGAGRKELEMSSIVAQTATDTDNLTKKLIANNFKVILTLAQTHFTNMNETPVWFGDLTVETIGKKTVHIRTGMIKISSQSLLYITNGQNLFPIIIFKGKKWPRTKNTLPPSPNINILFHEKGWMNEKGIINWTHNITRKQPDGLTSLYQPLDISINHSFKAALHYYWHIWMASDRARETA</sequence>
<organism evidence="1 2">
    <name type="scientific">Ambispora leptoticha</name>
    <dbReference type="NCBI Taxonomy" id="144679"/>
    <lineage>
        <taxon>Eukaryota</taxon>
        <taxon>Fungi</taxon>
        <taxon>Fungi incertae sedis</taxon>
        <taxon>Mucoromycota</taxon>
        <taxon>Glomeromycotina</taxon>
        <taxon>Glomeromycetes</taxon>
        <taxon>Archaeosporales</taxon>
        <taxon>Ambisporaceae</taxon>
        <taxon>Ambispora</taxon>
    </lineage>
</organism>
<dbReference type="AlphaFoldDB" id="A0A9N9AVR3"/>
<reference evidence="1" key="1">
    <citation type="submission" date="2021-06" db="EMBL/GenBank/DDBJ databases">
        <authorList>
            <person name="Kallberg Y."/>
            <person name="Tangrot J."/>
            <person name="Rosling A."/>
        </authorList>
    </citation>
    <scope>NUCLEOTIDE SEQUENCE</scope>
    <source>
        <strain evidence="1">FL130A</strain>
    </source>
</reference>
<gene>
    <name evidence="1" type="ORF">ALEPTO_LOCUS5441</name>
</gene>
<evidence type="ECO:0000313" key="2">
    <source>
        <dbReference type="Proteomes" id="UP000789508"/>
    </source>
</evidence>
<keyword evidence="2" id="KW-1185">Reference proteome</keyword>
<name>A0A9N9AVR3_9GLOM</name>
<feature type="non-terminal residue" evidence="1">
    <location>
        <position position="246"/>
    </location>
</feature>
<evidence type="ECO:0000313" key="1">
    <source>
        <dbReference type="EMBL" id="CAG8541689.1"/>
    </source>
</evidence>
<dbReference type="Proteomes" id="UP000789508">
    <property type="component" value="Unassembled WGS sequence"/>
</dbReference>
<dbReference type="OrthoDB" id="2441839at2759"/>
<protein>
    <submittedName>
        <fullName evidence="1">3571_t:CDS:1</fullName>
    </submittedName>
</protein>
<accession>A0A9N9AVR3</accession>
<comment type="caution">
    <text evidence="1">The sequence shown here is derived from an EMBL/GenBank/DDBJ whole genome shotgun (WGS) entry which is preliminary data.</text>
</comment>